<protein>
    <submittedName>
        <fullName evidence="1">Uncharacterized protein</fullName>
    </submittedName>
</protein>
<dbReference type="PATRIC" id="fig|129848.4.peg.560"/>
<reference evidence="1 2" key="1">
    <citation type="submission" date="2016-08" db="EMBL/GenBank/DDBJ databases">
        <authorList>
            <person name="Seilhamer J.J."/>
        </authorList>
    </citation>
    <scope>NUCLEOTIDE SEQUENCE [LARGE SCALE GENOMIC DNA]</scope>
    <source>
        <strain evidence="1">Buetzberg</strain>
    </source>
</reference>
<evidence type="ECO:0000313" key="2">
    <source>
        <dbReference type="Proteomes" id="UP000094707"/>
    </source>
</evidence>
<accession>A0A1D3L125</accession>
<evidence type="ECO:0000313" key="1">
    <source>
        <dbReference type="EMBL" id="SCG85130.1"/>
    </source>
</evidence>
<organism evidence="1 2">
    <name type="scientific">Methanobacterium congolense</name>
    <dbReference type="NCBI Taxonomy" id="118062"/>
    <lineage>
        <taxon>Archaea</taxon>
        <taxon>Methanobacteriati</taxon>
        <taxon>Methanobacteriota</taxon>
        <taxon>Methanomada group</taxon>
        <taxon>Methanobacteria</taxon>
        <taxon>Methanobacteriales</taxon>
        <taxon>Methanobacteriaceae</taxon>
        <taxon>Methanobacterium</taxon>
    </lineage>
</organism>
<dbReference type="EMBL" id="LT607756">
    <property type="protein sequence ID" value="SCG85130.1"/>
    <property type="molecule type" value="Genomic_DNA"/>
</dbReference>
<gene>
    <name evidence="1" type="ORF">MCBB_0555</name>
</gene>
<dbReference type="RefSeq" id="WP_071906329.1">
    <property type="nucleotide sequence ID" value="NZ_LT607756.1"/>
</dbReference>
<sequence length="153" mass="17822">MIHITKKENMVLNKIKYFQTEYDDGVPYNILKLDLELSEMELKDILKILEDKKVISHVDNRVKVCAVDEINVLESKAEVRQEELDDMEKKAFEIITELAGERGYVSRHSLEGHMLYGELNLNTQKTYNLIISLENKGLIKRVQLSDGEYYSLN</sequence>
<dbReference type="GeneID" id="30411412"/>
<dbReference type="STRING" id="118062.MCBB_0555"/>
<dbReference type="Proteomes" id="UP000094707">
    <property type="component" value="Chromosome I"/>
</dbReference>
<dbReference type="KEGG" id="mcub:MCBB_0555"/>
<dbReference type="OrthoDB" id="81275at2157"/>
<proteinExistence type="predicted"/>
<dbReference type="AlphaFoldDB" id="A0A1D3L125"/>
<keyword evidence="2" id="KW-1185">Reference proteome</keyword>
<name>A0A1D3L125_9EURY</name>